<dbReference type="InterPro" id="IPR000398">
    <property type="entry name" value="Thymidylate_synthase"/>
</dbReference>
<reference evidence="11" key="1">
    <citation type="submission" date="2021-08" db="EMBL/GenBank/DDBJ databases">
        <authorList>
            <person name="Misof B."/>
            <person name="Oliver O."/>
            <person name="Podsiadlowski L."/>
            <person name="Donath A."/>
            <person name="Peters R."/>
            <person name="Mayer C."/>
            <person name="Rust J."/>
            <person name="Gunkel S."/>
            <person name="Lesny P."/>
            <person name="Martin S."/>
            <person name="Oeyen J.P."/>
            <person name="Petersen M."/>
            <person name="Panagiotis P."/>
            <person name="Wilbrandt J."/>
            <person name="Tanja T."/>
        </authorList>
    </citation>
    <scope>NUCLEOTIDE SEQUENCE</scope>
    <source>
        <strain evidence="11">GBR_01_08_01A</strain>
        <tissue evidence="11">Thorax + abdomen</tissue>
    </source>
</reference>
<evidence type="ECO:0000256" key="7">
    <source>
        <dbReference type="ARBA" id="ARBA00022727"/>
    </source>
</evidence>
<dbReference type="GO" id="GO:0005739">
    <property type="term" value="C:mitochondrion"/>
    <property type="evidence" value="ECO:0007669"/>
    <property type="project" value="TreeGrafter"/>
</dbReference>
<gene>
    <name evidence="11" type="ORF">KPH14_013077</name>
</gene>
<dbReference type="SUPFAM" id="SSF55831">
    <property type="entry name" value="Thymidylate synthase/dCMP hydroxymethylase"/>
    <property type="match status" value="1"/>
</dbReference>
<protein>
    <recommendedName>
        <fullName evidence="4">Thymidylate synthase</fullName>
        <ecNumber evidence="3">2.1.1.45</ecNumber>
    </recommendedName>
</protein>
<dbReference type="GO" id="GO:0006231">
    <property type="term" value="P:dTMP biosynthetic process"/>
    <property type="evidence" value="ECO:0007669"/>
    <property type="project" value="InterPro"/>
</dbReference>
<evidence type="ECO:0000256" key="5">
    <source>
        <dbReference type="ARBA" id="ARBA00022603"/>
    </source>
</evidence>
<keyword evidence="6" id="KW-0808">Transferase</keyword>
<evidence type="ECO:0000256" key="6">
    <source>
        <dbReference type="ARBA" id="ARBA00022679"/>
    </source>
</evidence>
<dbReference type="PROSITE" id="PS00091">
    <property type="entry name" value="THYMIDYLATE_SYNTHASE"/>
    <property type="match status" value="1"/>
</dbReference>
<dbReference type="InterPro" id="IPR045097">
    <property type="entry name" value="Thymidate_synth/dCMP_Mease"/>
</dbReference>
<dbReference type="InterPro" id="IPR036926">
    <property type="entry name" value="Thymidate_synth/dCMP_Mease_sf"/>
</dbReference>
<dbReference type="GO" id="GO:0032259">
    <property type="term" value="P:methylation"/>
    <property type="evidence" value="ECO:0007669"/>
    <property type="project" value="UniProtKB-KW"/>
</dbReference>
<evidence type="ECO:0000256" key="3">
    <source>
        <dbReference type="ARBA" id="ARBA00011947"/>
    </source>
</evidence>
<evidence type="ECO:0000256" key="9">
    <source>
        <dbReference type="SAM" id="MobiDB-lite"/>
    </source>
</evidence>
<evidence type="ECO:0000256" key="4">
    <source>
        <dbReference type="ARBA" id="ARBA00015931"/>
    </source>
</evidence>
<keyword evidence="7" id="KW-0545">Nucleotide biosynthesis</keyword>
<accession>A0AAD9R8C7</accession>
<keyword evidence="12" id="KW-1185">Reference proteome</keyword>
<dbReference type="CDD" id="cd00351">
    <property type="entry name" value="TS_Pyrimidine_HMase"/>
    <property type="match status" value="1"/>
</dbReference>
<dbReference type="PRINTS" id="PR00108">
    <property type="entry name" value="THYMDSNTHASE"/>
</dbReference>
<keyword evidence="5" id="KW-0489">Methyltransferase</keyword>
<dbReference type="Gene3D" id="3.30.572.10">
    <property type="entry name" value="Thymidylate synthase/dCMP hydroxymethylase domain"/>
    <property type="match status" value="1"/>
</dbReference>
<dbReference type="EC" id="2.1.1.45" evidence="3"/>
<evidence type="ECO:0000259" key="10">
    <source>
        <dbReference type="Pfam" id="PF00303"/>
    </source>
</evidence>
<dbReference type="InterPro" id="IPR023451">
    <property type="entry name" value="Thymidate_synth/dCMP_Mease_dom"/>
</dbReference>
<dbReference type="InterPro" id="IPR020940">
    <property type="entry name" value="Thymidylate_synthase_AS"/>
</dbReference>
<reference evidence="11" key="2">
    <citation type="journal article" date="2023" name="Commun. Biol.">
        <title>Intrasexual cuticular hydrocarbon dimorphism in a wasp sheds light on hydrocarbon biosynthesis genes in Hymenoptera.</title>
        <authorList>
            <person name="Moris V.C."/>
            <person name="Podsiadlowski L."/>
            <person name="Martin S."/>
            <person name="Oeyen J.P."/>
            <person name="Donath A."/>
            <person name="Petersen M."/>
            <person name="Wilbrandt J."/>
            <person name="Misof B."/>
            <person name="Liedtke D."/>
            <person name="Thamm M."/>
            <person name="Scheiner R."/>
            <person name="Schmitt T."/>
            <person name="Niehuis O."/>
        </authorList>
    </citation>
    <scope>NUCLEOTIDE SEQUENCE</scope>
    <source>
        <strain evidence="11">GBR_01_08_01A</strain>
    </source>
</reference>
<feature type="non-terminal residue" evidence="11">
    <location>
        <position position="1"/>
    </location>
</feature>
<dbReference type="GO" id="GO:0005829">
    <property type="term" value="C:cytosol"/>
    <property type="evidence" value="ECO:0007669"/>
    <property type="project" value="TreeGrafter"/>
</dbReference>
<proteinExistence type="inferred from homology"/>
<feature type="compositionally biased region" description="Polar residues" evidence="9">
    <location>
        <begin position="1"/>
        <end position="36"/>
    </location>
</feature>
<dbReference type="GO" id="GO:0004799">
    <property type="term" value="F:thymidylate synthase activity"/>
    <property type="evidence" value="ECO:0007669"/>
    <property type="project" value="UniProtKB-EC"/>
</dbReference>
<evidence type="ECO:0000256" key="8">
    <source>
        <dbReference type="PROSITE-ProRule" id="PRU10016"/>
    </source>
</evidence>
<sequence>PSSDMNGNDISVSGNNTNVQRSKNLSGFNSSTVPTRRNTDTKNIDKSFLEQLVKVDAVRGERLDDDRRFDAYSGFDQIAEIVRLLKEDPTSRRIILSAWNPPDLAKMALPPCHILAQFFVSSLPRNAVAGSDTIVHGTDRPVGRLSCVVYQRSCDVALGLPFNVASYALLTAMLAHTCGMTLGTLKFFLGDTHVYLNQVEKLRELLKRPLVSDFPKLEIARRPEDAIDLSDYEFSDFVLRDYKPHDRLDIPFTA</sequence>
<dbReference type="Proteomes" id="UP001258017">
    <property type="component" value="Unassembled WGS sequence"/>
</dbReference>
<evidence type="ECO:0000313" key="11">
    <source>
        <dbReference type="EMBL" id="KAK2574703.1"/>
    </source>
</evidence>
<dbReference type="AlphaFoldDB" id="A0AAD9R8C7"/>
<dbReference type="PANTHER" id="PTHR11548">
    <property type="entry name" value="THYMIDYLATE SYNTHASE 1"/>
    <property type="match status" value="1"/>
</dbReference>
<feature type="region of interest" description="Disordered" evidence="9">
    <location>
        <begin position="1"/>
        <end position="40"/>
    </location>
</feature>
<name>A0AAD9R8C7_9HYME</name>
<evidence type="ECO:0000256" key="1">
    <source>
        <dbReference type="ARBA" id="ARBA00004992"/>
    </source>
</evidence>
<dbReference type="EMBL" id="JAIFRP010005212">
    <property type="protein sequence ID" value="KAK2574703.1"/>
    <property type="molecule type" value="Genomic_DNA"/>
</dbReference>
<dbReference type="PANTHER" id="PTHR11548:SF2">
    <property type="entry name" value="THYMIDYLATE SYNTHASE"/>
    <property type="match status" value="1"/>
</dbReference>
<comment type="similarity">
    <text evidence="2">Belongs to the thymidylate synthase family.</text>
</comment>
<comment type="pathway">
    <text evidence="1">Pyrimidine metabolism; dTTP biosynthesis.</text>
</comment>
<feature type="active site" evidence="8">
    <location>
        <position position="112"/>
    </location>
</feature>
<evidence type="ECO:0000256" key="2">
    <source>
        <dbReference type="ARBA" id="ARBA00009972"/>
    </source>
</evidence>
<organism evidence="11 12">
    <name type="scientific">Odynerus spinipes</name>
    <dbReference type="NCBI Taxonomy" id="1348599"/>
    <lineage>
        <taxon>Eukaryota</taxon>
        <taxon>Metazoa</taxon>
        <taxon>Ecdysozoa</taxon>
        <taxon>Arthropoda</taxon>
        <taxon>Hexapoda</taxon>
        <taxon>Insecta</taxon>
        <taxon>Pterygota</taxon>
        <taxon>Neoptera</taxon>
        <taxon>Endopterygota</taxon>
        <taxon>Hymenoptera</taxon>
        <taxon>Apocrita</taxon>
        <taxon>Aculeata</taxon>
        <taxon>Vespoidea</taxon>
        <taxon>Vespidae</taxon>
        <taxon>Eumeninae</taxon>
        <taxon>Odynerus</taxon>
    </lineage>
</organism>
<comment type="caution">
    <text evidence="11">The sequence shown here is derived from an EMBL/GenBank/DDBJ whole genome shotgun (WGS) entry which is preliminary data.</text>
</comment>
<feature type="domain" description="Thymidylate synthase/dCMP hydroxymethylase" evidence="10">
    <location>
        <begin position="50"/>
        <end position="252"/>
    </location>
</feature>
<dbReference type="Pfam" id="PF00303">
    <property type="entry name" value="Thymidylat_synt"/>
    <property type="match status" value="1"/>
</dbReference>
<evidence type="ECO:0000313" key="12">
    <source>
        <dbReference type="Proteomes" id="UP001258017"/>
    </source>
</evidence>